<proteinExistence type="predicted"/>
<evidence type="ECO:0000313" key="2">
    <source>
        <dbReference type="Proteomes" id="UP000434172"/>
    </source>
</evidence>
<dbReference type="Proteomes" id="UP000434172">
    <property type="component" value="Unassembled WGS sequence"/>
</dbReference>
<protein>
    <submittedName>
        <fullName evidence="1">Uncharacterized protein</fullName>
    </submittedName>
</protein>
<feature type="non-terminal residue" evidence="1">
    <location>
        <position position="1"/>
    </location>
</feature>
<accession>A0A8H3ZN16</accession>
<keyword evidence="2" id="KW-1185">Reference proteome</keyword>
<evidence type="ECO:0000313" key="1">
    <source>
        <dbReference type="EMBL" id="KAF0319796.1"/>
    </source>
</evidence>
<reference evidence="1 2" key="1">
    <citation type="submission" date="2019-12" db="EMBL/GenBank/DDBJ databases">
        <title>A genome sequence resource for the geographically widespread anthracnose pathogen Colletotrichum asianum.</title>
        <authorList>
            <person name="Meng Y."/>
        </authorList>
    </citation>
    <scope>NUCLEOTIDE SEQUENCE [LARGE SCALE GENOMIC DNA]</scope>
    <source>
        <strain evidence="1 2">ICMP 18580</strain>
    </source>
</reference>
<dbReference type="EMBL" id="WOWK01000091">
    <property type="protein sequence ID" value="KAF0319796.1"/>
    <property type="molecule type" value="Genomic_DNA"/>
</dbReference>
<gene>
    <name evidence="1" type="ORF">GQ607_013047</name>
</gene>
<sequence length="92" mass="10964">IPIYRLNKATLDDLIYKTKVNKIKSFKYSNFPYINKKTLFRFTLNYLLKIANKDNILELYSFKVNIEIIKVTNSNSSIYNYLIDFLKIAREA</sequence>
<comment type="caution">
    <text evidence="1">The sequence shown here is derived from an EMBL/GenBank/DDBJ whole genome shotgun (WGS) entry which is preliminary data.</text>
</comment>
<organism evidence="1 2">
    <name type="scientific">Colletotrichum asianum</name>
    <dbReference type="NCBI Taxonomy" id="702518"/>
    <lineage>
        <taxon>Eukaryota</taxon>
        <taxon>Fungi</taxon>
        <taxon>Dikarya</taxon>
        <taxon>Ascomycota</taxon>
        <taxon>Pezizomycotina</taxon>
        <taxon>Sordariomycetes</taxon>
        <taxon>Hypocreomycetidae</taxon>
        <taxon>Glomerellales</taxon>
        <taxon>Glomerellaceae</taxon>
        <taxon>Colletotrichum</taxon>
        <taxon>Colletotrichum gloeosporioides species complex</taxon>
    </lineage>
</organism>
<name>A0A8H3ZN16_9PEZI</name>
<dbReference type="AlphaFoldDB" id="A0A8H3ZN16"/>